<evidence type="ECO:0000313" key="2">
    <source>
        <dbReference type="EMBL" id="KUF15079.1"/>
    </source>
</evidence>
<organism evidence="2 3">
    <name type="scientific">Streptomyces silvensis</name>
    <dbReference type="NCBI Taxonomy" id="1765722"/>
    <lineage>
        <taxon>Bacteria</taxon>
        <taxon>Bacillati</taxon>
        <taxon>Actinomycetota</taxon>
        <taxon>Actinomycetes</taxon>
        <taxon>Kitasatosporales</taxon>
        <taxon>Streptomycetaceae</taxon>
        <taxon>Streptomyces</taxon>
    </lineage>
</organism>
<keyword evidence="3" id="KW-1185">Reference proteome</keyword>
<sequence>MTDRHSFASASLPRHLARGALGFGALAGSLLLVPAVGPAGLLLAPLGLLALRGCPMCWTVGLLQTISNGRLRRSCADAEGRCELTLAARHTRSQ</sequence>
<reference evidence="2 3" key="1">
    <citation type="submission" date="2015-12" db="EMBL/GenBank/DDBJ databases">
        <title>Draft genome sequence of Streptomyces silvensis ATCC 53525, a producer of novel hormone antagonists.</title>
        <authorList>
            <person name="Johnston C.W."/>
            <person name="Li Y."/>
            <person name="Magarvey N.A."/>
        </authorList>
    </citation>
    <scope>NUCLEOTIDE SEQUENCE [LARGE SCALE GENOMIC DNA]</scope>
    <source>
        <strain evidence="2 3">ATCC 53525</strain>
    </source>
</reference>
<comment type="caution">
    <text evidence="2">The sequence shown here is derived from an EMBL/GenBank/DDBJ whole genome shotgun (WGS) entry which is preliminary data.</text>
</comment>
<dbReference type="Proteomes" id="UP000054804">
    <property type="component" value="Unassembled WGS sequence"/>
</dbReference>
<gene>
    <name evidence="2" type="ORF">AT728_26805</name>
</gene>
<protein>
    <submittedName>
        <fullName evidence="2">Uncharacterized protein</fullName>
    </submittedName>
</protein>
<dbReference type="AlphaFoldDB" id="A0A0W7WX49"/>
<feature type="transmembrane region" description="Helical" evidence="1">
    <location>
        <begin position="20"/>
        <end position="37"/>
    </location>
</feature>
<keyword evidence="1" id="KW-0472">Membrane</keyword>
<dbReference type="EMBL" id="LOCL01000048">
    <property type="protein sequence ID" value="KUF15079.1"/>
    <property type="molecule type" value="Genomic_DNA"/>
</dbReference>
<evidence type="ECO:0000256" key="1">
    <source>
        <dbReference type="SAM" id="Phobius"/>
    </source>
</evidence>
<dbReference type="STRING" id="1765722.AT728_26805"/>
<proteinExistence type="predicted"/>
<accession>A0A0W7WX49</accession>
<evidence type="ECO:0000313" key="3">
    <source>
        <dbReference type="Proteomes" id="UP000054804"/>
    </source>
</evidence>
<dbReference type="OrthoDB" id="4558116at2"/>
<name>A0A0W7WX49_9ACTN</name>
<dbReference type="RefSeq" id="WP_058850642.1">
    <property type="nucleotide sequence ID" value="NZ_LOCL01000048.1"/>
</dbReference>
<keyword evidence="1" id="KW-1133">Transmembrane helix</keyword>
<keyword evidence="1" id="KW-0812">Transmembrane</keyword>